<dbReference type="AlphaFoldDB" id="Q45333"/>
<accession>Q45333</accession>
<organism evidence="1">
    <name type="scientific">Brucella ovis</name>
    <dbReference type="NCBI Taxonomy" id="236"/>
    <lineage>
        <taxon>Bacteria</taxon>
        <taxon>Pseudomonadati</taxon>
        <taxon>Pseudomonadota</taxon>
        <taxon>Alphaproteobacteria</taxon>
        <taxon>Hyphomicrobiales</taxon>
        <taxon>Brucellaceae</taxon>
        <taxon>Brucella/Ochrobactrum group</taxon>
        <taxon>Brucella</taxon>
    </lineage>
</organism>
<dbReference type="EMBL" id="M96454">
    <property type="protein sequence ID" value="AAA73364.1"/>
    <property type="molecule type" value="Genomic_DNA"/>
</dbReference>
<proteinExistence type="predicted"/>
<sequence>MQLGRQSTARDRCRQLQPPFFARRICVDFRYGAINEDIFKVRRISQGMESFPYTGVRPAPKAGMNRCPFAEGRRQIRQCAALAAIHKMASTNNRLSTPLRPGVPTRPGRYASIRFHCSSVRLRLLTAVLL</sequence>
<name>Q45333_BRUOV</name>
<protein>
    <submittedName>
        <fullName evidence="1">Uncharacterized protein</fullName>
    </submittedName>
</protein>
<evidence type="ECO:0000313" key="1">
    <source>
        <dbReference type="EMBL" id="AAA73364.1"/>
    </source>
</evidence>
<reference evidence="1" key="1">
    <citation type="journal article" date="1993" name="J. Gen. Microbiol.">
        <title>Identification and sequence analysis of IS6501, an insertion sequence in Brucella spp.: relationship between genomic structure and the number of IS6501 copies.</title>
        <authorList>
            <person name="Ouahrani S."/>
            <person name="Michaux S."/>
            <person name="Sri Widada J."/>
            <person name="Bourg G."/>
            <person name="Tournebize R."/>
            <person name="Ramuz M."/>
            <person name="Liautard J.-P."/>
        </authorList>
    </citation>
    <scope>NUCLEOTIDE SEQUENCE</scope>
    <source>
        <strain evidence="1">ATCC25840</strain>
    </source>
</reference>